<dbReference type="Gene3D" id="1.25.40.10">
    <property type="entry name" value="Tetratricopeptide repeat domain"/>
    <property type="match status" value="2"/>
</dbReference>
<dbReference type="EMBL" id="FNAC01000005">
    <property type="protein sequence ID" value="SDC74096.1"/>
    <property type="molecule type" value="Genomic_DNA"/>
</dbReference>
<gene>
    <name evidence="12" type="ORF">SAMN04488104_10059</name>
</gene>
<accession>A0A1G6P3M1</accession>
<feature type="domain" description="Histidine kinase" evidence="11">
    <location>
        <begin position="486"/>
        <end position="664"/>
    </location>
</feature>
<dbReference type="SUPFAM" id="SSF55874">
    <property type="entry name" value="ATPase domain of HSP90 chaperone/DNA topoisomerase II/histidine kinase"/>
    <property type="match status" value="1"/>
</dbReference>
<dbReference type="GO" id="GO:0000155">
    <property type="term" value="F:phosphorelay sensor kinase activity"/>
    <property type="evidence" value="ECO:0007669"/>
    <property type="project" value="InterPro"/>
</dbReference>
<sequence>MAYPSFSIHFLFVFFLFVFSGFVQESNPDSLSAAPTVRLEEWLKDETISNAQMEQVYRVLLKRYPKEKAYDKWADLASRYFHHPVEVEDVDQHKLETLQEVLAYESEIKDSFIRATLHLKTGGAWFNLQQFDSAIHSYTHALKYFGEEDSIYIADSYFFRGQAEDYRGGMLNAMEDYQQARDIYESLQDIDYVNYVKGGMAILFSRFGIYDESQKIRRELIEYAKENDKIFDQRIQMYNMAETFRKQNKGTDQLLILQEIEELIDSEPADDYLNAMLYFSLSRYYGNQNDPALQQSYFEKGEKVRKTVPQINEENGAYLMTKARLLLDQANPREARQVAEQLLQNSQEKENLEHQINAYQLLSESAEKLGDYSSALKANQNLMSYRDSIFEVNQATSFAYYQTRYETEKKEREILRKSVELEETKAASRLRTQILLGIILLVTLVATVIFFNYRLRNLRKQKRLEQEFSQQLLKMQEEERKRISKDLHDGLGQSLLLIKNKVALNQSENAGEMLDTAISELRSIARSLHPMQLEKLGLSKALEQMLDQIDQETEIFVSSDIEDITSALPKEKELQLYRITQEAINNVLKHSEADALRVLLKKETNQVILSIEDNGKGFDFSEKYQDFQSLGLKTLKERTAAIQGSMKVSSEKEKGAKLDFIIYV</sequence>
<evidence type="ECO:0000256" key="3">
    <source>
        <dbReference type="ARBA" id="ARBA00022679"/>
    </source>
</evidence>
<evidence type="ECO:0000313" key="12">
    <source>
        <dbReference type="EMBL" id="SDC74096.1"/>
    </source>
</evidence>
<dbReference type="InterPro" id="IPR011712">
    <property type="entry name" value="Sig_transdc_His_kin_sub3_dim/P"/>
</dbReference>
<keyword evidence="9" id="KW-0175">Coiled coil</keyword>
<dbReference type="RefSeq" id="WP_087938097.1">
    <property type="nucleotide sequence ID" value="NZ_FNAC01000005.1"/>
</dbReference>
<dbReference type="OrthoDB" id="1523646at2"/>
<evidence type="ECO:0000256" key="9">
    <source>
        <dbReference type="SAM" id="Coils"/>
    </source>
</evidence>
<keyword evidence="7" id="KW-0902">Two-component regulatory system</keyword>
<dbReference type="InterPro" id="IPR011990">
    <property type="entry name" value="TPR-like_helical_dom_sf"/>
</dbReference>
<keyword evidence="4 10" id="KW-0812">Transmembrane</keyword>
<evidence type="ECO:0000256" key="7">
    <source>
        <dbReference type="ARBA" id="ARBA00023012"/>
    </source>
</evidence>
<evidence type="ECO:0000259" key="11">
    <source>
        <dbReference type="PROSITE" id="PS50109"/>
    </source>
</evidence>
<evidence type="ECO:0000256" key="5">
    <source>
        <dbReference type="ARBA" id="ARBA00022777"/>
    </source>
</evidence>
<evidence type="ECO:0000256" key="4">
    <source>
        <dbReference type="ARBA" id="ARBA00022692"/>
    </source>
</evidence>
<proteinExistence type="predicted"/>
<dbReference type="Proteomes" id="UP000199060">
    <property type="component" value="Unassembled WGS sequence"/>
</dbReference>
<keyword evidence="6 10" id="KW-1133">Transmembrane helix</keyword>
<evidence type="ECO:0000313" key="13">
    <source>
        <dbReference type="Proteomes" id="UP000199060"/>
    </source>
</evidence>
<dbReference type="Pfam" id="PF07730">
    <property type="entry name" value="HisKA_3"/>
    <property type="match status" value="1"/>
</dbReference>
<name>A0A1G6P3M1_9BACT</name>
<feature type="coiled-coil region" evidence="9">
    <location>
        <begin position="335"/>
        <end position="369"/>
    </location>
</feature>
<evidence type="ECO:0000256" key="10">
    <source>
        <dbReference type="SAM" id="Phobius"/>
    </source>
</evidence>
<feature type="transmembrane region" description="Helical" evidence="10">
    <location>
        <begin position="434"/>
        <end position="453"/>
    </location>
</feature>
<dbReference type="AlphaFoldDB" id="A0A1G6P3M1"/>
<dbReference type="PROSITE" id="PS50109">
    <property type="entry name" value="HIS_KIN"/>
    <property type="match status" value="1"/>
</dbReference>
<keyword evidence="5 12" id="KW-0418">Kinase</keyword>
<dbReference type="CDD" id="cd16917">
    <property type="entry name" value="HATPase_UhpB-NarQ-NarX-like"/>
    <property type="match status" value="1"/>
</dbReference>
<comment type="subcellular location">
    <subcellularLocation>
        <location evidence="1">Cell membrane</location>
        <topology evidence="1">Multi-pass membrane protein</topology>
    </subcellularLocation>
</comment>
<evidence type="ECO:0000256" key="8">
    <source>
        <dbReference type="ARBA" id="ARBA00023136"/>
    </source>
</evidence>
<dbReference type="InterPro" id="IPR005467">
    <property type="entry name" value="His_kinase_dom"/>
</dbReference>
<dbReference type="PANTHER" id="PTHR24421">
    <property type="entry name" value="NITRATE/NITRITE SENSOR PROTEIN NARX-RELATED"/>
    <property type="match status" value="1"/>
</dbReference>
<evidence type="ECO:0000256" key="6">
    <source>
        <dbReference type="ARBA" id="ARBA00022989"/>
    </source>
</evidence>
<keyword evidence="3" id="KW-0808">Transferase</keyword>
<evidence type="ECO:0000256" key="2">
    <source>
        <dbReference type="ARBA" id="ARBA00022475"/>
    </source>
</evidence>
<keyword evidence="2" id="KW-1003">Cell membrane</keyword>
<dbReference type="InterPro" id="IPR050482">
    <property type="entry name" value="Sensor_HK_TwoCompSys"/>
</dbReference>
<evidence type="ECO:0000256" key="1">
    <source>
        <dbReference type="ARBA" id="ARBA00004651"/>
    </source>
</evidence>
<keyword evidence="13" id="KW-1185">Reference proteome</keyword>
<dbReference type="InterPro" id="IPR003594">
    <property type="entry name" value="HATPase_dom"/>
</dbReference>
<dbReference type="InterPro" id="IPR036890">
    <property type="entry name" value="HATPase_C_sf"/>
</dbReference>
<dbReference type="Pfam" id="PF02518">
    <property type="entry name" value="HATPase_c"/>
    <property type="match status" value="1"/>
</dbReference>
<dbReference type="Gene3D" id="1.20.5.1930">
    <property type="match status" value="1"/>
</dbReference>
<dbReference type="PANTHER" id="PTHR24421:SF37">
    <property type="entry name" value="SENSOR HISTIDINE KINASE NARS"/>
    <property type="match status" value="1"/>
</dbReference>
<dbReference type="GO" id="GO:0005886">
    <property type="term" value="C:plasma membrane"/>
    <property type="evidence" value="ECO:0007669"/>
    <property type="project" value="UniProtKB-SubCell"/>
</dbReference>
<protein>
    <submittedName>
        <fullName evidence="12">Histidine kinase-, DNA gyrase B-, and HSP90-like ATPase</fullName>
    </submittedName>
</protein>
<dbReference type="GO" id="GO:0046983">
    <property type="term" value="F:protein dimerization activity"/>
    <property type="evidence" value="ECO:0007669"/>
    <property type="project" value="InterPro"/>
</dbReference>
<dbReference type="SUPFAM" id="SSF48452">
    <property type="entry name" value="TPR-like"/>
    <property type="match status" value="2"/>
</dbReference>
<organism evidence="12 13">
    <name type="scientific">Algoriphagus faecimaris</name>
    <dbReference type="NCBI Taxonomy" id="686796"/>
    <lineage>
        <taxon>Bacteria</taxon>
        <taxon>Pseudomonadati</taxon>
        <taxon>Bacteroidota</taxon>
        <taxon>Cytophagia</taxon>
        <taxon>Cytophagales</taxon>
        <taxon>Cyclobacteriaceae</taxon>
        <taxon>Algoriphagus</taxon>
    </lineage>
</organism>
<keyword evidence="8 10" id="KW-0472">Membrane</keyword>
<reference evidence="13" key="1">
    <citation type="submission" date="2016-10" db="EMBL/GenBank/DDBJ databases">
        <authorList>
            <person name="Varghese N."/>
            <person name="Submissions S."/>
        </authorList>
    </citation>
    <scope>NUCLEOTIDE SEQUENCE [LARGE SCALE GENOMIC DNA]</scope>
    <source>
        <strain evidence="13">DSM 23095</strain>
    </source>
</reference>
<dbReference type="Gene3D" id="3.30.565.10">
    <property type="entry name" value="Histidine kinase-like ATPase, C-terminal domain"/>
    <property type="match status" value="1"/>
</dbReference>
<dbReference type="STRING" id="686796.SAMN04488104_10059"/>